<dbReference type="Pfam" id="PF12009">
    <property type="entry name" value="Telomerase_RBD"/>
    <property type="match status" value="1"/>
</dbReference>
<dbReference type="GO" id="GO:0007004">
    <property type="term" value="P:telomere maintenance via telomerase"/>
    <property type="evidence" value="ECO:0007669"/>
    <property type="project" value="TreeGrafter"/>
</dbReference>
<protein>
    <recommendedName>
        <fullName evidence="3 13">Telomerase reverse transcriptase</fullName>
        <ecNumber evidence="2 13">2.7.7.49</ecNumber>
    </recommendedName>
    <alternativeName>
        <fullName evidence="13">Telomerase catalytic subunit</fullName>
    </alternativeName>
</protein>
<keyword evidence="4 13" id="KW-0158">Chromosome</keyword>
<dbReference type="EC" id="2.7.7.49" evidence="2 13"/>
<dbReference type="CDD" id="cd01648">
    <property type="entry name" value="TERT"/>
    <property type="match status" value="1"/>
</dbReference>
<evidence type="ECO:0000256" key="2">
    <source>
        <dbReference type="ARBA" id="ARBA00012493"/>
    </source>
</evidence>
<evidence type="ECO:0000256" key="4">
    <source>
        <dbReference type="ARBA" id="ARBA00022454"/>
    </source>
</evidence>
<evidence type="ECO:0000313" key="16">
    <source>
        <dbReference type="Proteomes" id="UP000016927"/>
    </source>
</evidence>
<evidence type="ECO:0000259" key="14">
    <source>
        <dbReference type="PROSITE" id="PS50878"/>
    </source>
</evidence>
<dbReference type="GO" id="GO:0000781">
    <property type="term" value="C:chromosome, telomeric region"/>
    <property type="evidence" value="ECO:0007669"/>
    <property type="project" value="UniProtKB-SubCell"/>
</dbReference>
<evidence type="ECO:0000256" key="9">
    <source>
        <dbReference type="ARBA" id="ARBA00022895"/>
    </source>
</evidence>
<accession>R0KPC8</accession>
<keyword evidence="8 13" id="KW-0460">Magnesium</keyword>
<keyword evidence="16" id="KW-1185">Reference proteome</keyword>
<keyword evidence="10 13" id="KW-0695">RNA-directed DNA polymerase</keyword>
<dbReference type="Pfam" id="PF00078">
    <property type="entry name" value="RVT_1"/>
    <property type="match status" value="1"/>
</dbReference>
<sequence>MKVMGLAEKKYKKAKVNCIFKTYKFYEEENEVLVNKIQVNNVIKETCVKSVIKDDTCVDDLNATVANDLGATVANDLNVTELNNPTCTTKIPSPNKEEIQNIKPVDKKKLVDFLFCISKKSFKDVFSLYNFRILKAKLSLFISRNRYETLSDDELKLHFRIKQFPWGKLVKNQGDHELSQNLTKSFLFHLFEDFFIPLISTYFYTTETGFGMREVYFYKRNLWYEYSDYHTINFLNEKCVKESKNDNLHINNNLYIKNLHNVRCIPKKDGARIIVNLSKSLDKSGGSNKLLYPMYSILKREVRHKLGNSALGYEDMHQIAYPFFNEFKNFYILKLDLRKCYDNIPHKYLKKLIDKLYSKDHYFVKKFYTLGIIRNLLRQGRYFRVMDSNTPSDIHYKETVFSCDYIYKDESYYYSYKRENIIESLRKIALENKIYYKNESYSQFKGIPQGSIFSNILCGLYLNKIDEKYFNSIFKKGKIIRYVDDYLVLTPSVIELKEFLNKITKLERYGISFNTKKIMANFDMKTLEFKKMDEEFIWCGLKLISKDNKTGFKIDFKSKMNKYTVSYSSVNPGNDIFNKMKKFFITRTSKILFSRENKFVYQNIFDFLILYKVRLRTLFSRAPFVNEKFYLKILDYCLEEMMTLCRERKIKISEEIIQEMAKKTFYEQKSN</sequence>
<comment type="subcellular location">
    <subcellularLocation>
        <location evidence="13">Nucleus</location>
    </subcellularLocation>
    <subcellularLocation>
        <location evidence="13">Chromosome</location>
        <location evidence="13">Telomere</location>
    </subcellularLocation>
</comment>
<reference evidence="15 16" key="1">
    <citation type="journal article" date="2013" name="BMC Genomics">
        <title>Comparative genomics of parasitic silkworm microsporidia reveal an association between genome expansion and host adaptation.</title>
        <authorList>
            <person name="Pan G."/>
            <person name="Xu J."/>
            <person name="Li T."/>
            <person name="Xia Q."/>
            <person name="Liu S.L."/>
            <person name="Zhang G."/>
            <person name="Li S."/>
            <person name="Li C."/>
            <person name="Liu H."/>
            <person name="Yang L."/>
            <person name="Liu T."/>
            <person name="Zhang X."/>
            <person name="Wu Z."/>
            <person name="Fan W."/>
            <person name="Dang X."/>
            <person name="Xiang H."/>
            <person name="Tao M."/>
            <person name="Li Y."/>
            <person name="Hu J."/>
            <person name="Li Z."/>
            <person name="Lin L."/>
            <person name="Luo J."/>
            <person name="Geng L."/>
            <person name="Wang L."/>
            <person name="Long M."/>
            <person name="Wan Y."/>
            <person name="He N."/>
            <person name="Zhang Z."/>
            <person name="Lu C."/>
            <person name="Keeling P.J."/>
            <person name="Wang J."/>
            <person name="Xiang Z."/>
            <person name="Zhou Z."/>
        </authorList>
    </citation>
    <scope>NUCLEOTIDE SEQUENCE [LARGE SCALE GENOMIC DNA]</scope>
    <source>
        <strain evidence="16">CQ1 / CVCC 102059</strain>
    </source>
</reference>
<comment type="catalytic activity">
    <reaction evidence="12 13">
        <text>DNA(n) + a 2'-deoxyribonucleoside 5'-triphosphate = DNA(n+1) + diphosphate</text>
        <dbReference type="Rhea" id="RHEA:22508"/>
        <dbReference type="Rhea" id="RHEA-COMP:17339"/>
        <dbReference type="Rhea" id="RHEA-COMP:17340"/>
        <dbReference type="ChEBI" id="CHEBI:33019"/>
        <dbReference type="ChEBI" id="CHEBI:61560"/>
        <dbReference type="ChEBI" id="CHEBI:173112"/>
        <dbReference type="EC" id="2.7.7.49"/>
    </reaction>
</comment>
<dbReference type="STRING" id="578461.R0KPC8"/>
<keyword evidence="5 13" id="KW-0808">Transferase</keyword>
<dbReference type="GO" id="GO:0070034">
    <property type="term" value="F:telomerase RNA binding"/>
    <property type="evidence" value="ECO:0007669"/>
    <property type="project" value="TreeGrafter"/>
</dbReference>
<evidence type="ECO:0000313" key="15">
    <source>
        <dbReference type="EMBL" id="EOB12556.1"/>
    </source>
</evidence>
<dbReference type="InterPro" id="IPR043502">
    <property type="entry name" value="DNA/RNA_pol_sf"/>
</dbReference>
<dbReference type="HOGENOM" id="CLU_018541_0_0_1"/>
<dbReference type="EMBL" id="KB909323">
    <property type="protein sequence ID" value="EOB12556.1"/>
    <property type="molecule type" value="Genomic_DNA"/>
</dbReference>
<dbReference type="Gene3D" id="1.10.132.70">
    <property type="match status" value="1"/>
</dbReference>
<evidence type="ECO:0000256" key="1">
    <source>
        <dbReference type="ARBA" id="ARBA00008001"/>
    </source>
</evidence>
<keyword evidence="6 13" id="KW-0548">Nucleotidyltransferase</keyword>
<organism evidence="15 16">
    <name type="scientific">Nosema bombycis (strain CQ1 / CVCC 102059)</name>
    <name type="common">Microsporidian parasite</name>
    <name type="synonym">Pebrine of silkworm</name>
    <dbReference type="NCBI Taxonomy" id="578461"/>
    <lineage>
        <taxon>Eukaryota</taxon>
        <taxon>Fungi</taxon>
        <taxon>Fungi incertae sedis</taxon>
        <taxon>Microsporidia</taxon>
        <taxon>Nosematidae</taxon>
        <taxon>Nosema</taxon>
    </lineage>
</organism>
<dbReference type="PANTHER" id="PTHR12066">
    <property type="entry name" value="TELOMERASE REVERSE TRANSCRIPTASE"/>
    <property type="match status" value="1"/>
</dbReference>
<evidence type="ECO:0000256" key="12">
    <source>
        <dbReference type="ARBA" id="ARBA00048173"/>
    </source>
</evidence>
<dbReference type="AlphaFoldDB" id="R0KPC8"/>
<dbReference type="PANTHER" id="PTHR12066:SF0">
    <property type="entry name" value="TELOMERASE REVERSE TRANSCRIPTASE"/>
    <property type="match status" value="1"/>
</dbReference>
<dbReference type="OrthoDB" id="289721at2759"/>
<keyword evidence="7 13" id="KW-0479">Metal-binding</keyword>
<evidence type="ECO:0000256" key="3">
    <source>
        <dbReference type="ARBA" id="ARBA00016182"/>
    </source>
</evidence>
<dbReference type="SUPFAM" id="SSF56672">
    <property type="entry name" value="DNA/RNA polymerases"/>
    <property type="match status" value="1"/>
</dbReference>
<dbReference type="SMART" id="SM00975">
    <property type="entry name" value="Telomerase_RBD"/>
    <property type="match status" value="1"/>
</dbReference>
<evidence type="ECO:0000256" key="7">
    <source>
        <dbReference type="ARBA" id="ARBA00022723"/>
    </source>
</evidence>
<evidence type="ECO:0000256" key="8">
    <source>
        <dbReference type="ARBA" id="ARBA00022842"/>
    </source>
</evidence>
<dbReference type="PROSITE" id="PS50878">
    <property type="entry name" value="RT_POL"/>
    <property type="match status" value="1"/>
</dbReference>
<dbReference type="InterPro" id="IPR000477">
    <property type="entry name" value="RT_dom"/>
</dbReference>
<evidence type="ECO:0000256" key="11">
    <source>
        <dbReference type="ARBA" id="ARBA00023242"/>
    </source>
</evidence>
<proteinExistence type="inferred from homology"/>
<evidence type="ECO:0000256" key="5">
    <source>
        <dbReference type="ARBA" id="ARBA00022679"/>
    </source>
</evidence>
<name>R0KPC8_NOSB1</name>
<dbReference type="GO" id="GO:0046872">
    <property type="term" value="F:metal ion binding"/>
    <property type="evidence" value="ECO:0007669"/>
    <property type="project" value="UniProtKB-KW"/>
</dbReference>
<dbReference type="InterPro" id="IPR021891">
    <property type="entry name" value="Telomerase_RBD"/>
</dbReference>
<dbReference type="OMA" id="CYDSIPR"/>
<evidence type="ECO:0000256" key="13">
    <source>
        <dbReference type="RuleBase" id="RU365061"/>
    </source>
</evidence>
<dbReference type="PRINTS" id="PR01365">
    <property type="entry name" value="TELOMERASERT"/>
</dbReference>
<evidence type="ECO:0000256" key="6">
    <source>
        <dbReference type="ARBA" id="ARBA00022695"/>
    </source>
</evidence>
<dbReference type="GO" id="GO:0003720">
    <property type="term" value="F:telomerase activity"/>
    <property type="evidence" value="ECO:0007669"/>
    <property type="project" value="InterPro"/>
</dbReference>
<comment type="function">
    <text evidence="13">Telomerase is a ribonucleoprotein enzyme essential for the replication of chromosome termini in most eukaryotes. It elongates telomeres. It is a reverse transcriptase that adds simple sequence repeats to chromosome ends by copying a template sequence within the RNA component of the enzyme.</text>
</comment>
<dbReference type="GO" id="GO:0042162">
    <property type="term" value="F:telomeric DNA binding"/>
    <property type="evidence" value="ECO:0007669"/>
    <property type="project" value="TreeGrafter"/>
</dbReference>
<dbReference type="Proteomes" id="UP000016927">
    <property type="component" value="Unassembled WGS sequence"/>
</dbReference>
<dbReference type="VEuPathDB" id="MicrosporidiaDB:NBO_415g0001"/>
<keyword evidence="9 13" id="KW-0779">Telomere</keyword>
<evidence type="ECO:0000256" key="10">
    <source>
        <dbReference type="ARBA" id="ARBA00022918"/>
    </source>
</evidence>
<feature type="domain" description="Reverse transcriptase" evidence="14">
    <location>
        <begin position="246"/>
        <end position="543"/>
    </location>
</feature>
<dbReference type="GO" id="GO:0000333">
    <property type="term" value="C:telomerase catalytic core complex"/>
    <property type="evidence" value="ECO:0007669"/>
    <property type="project" value="TreeGrafter"/>
</dbReference>
<dbReference type="InterPro" id="IPR003545">
    <property type="entry name" value="Telomerase_RT"/>
</dbReference>
<gene>
    <name evidence="15" type="primary">TERT</name>
    <name evidence="15" type="ORF">NBO_415g0001</name>
</gene>
<comment type="similarity">
    <text evidence="1 13">Belongs to the reverse transcriptase family. Telomerase subfamily.</text>
</comment>
<keyword evidence="11 13" id="KW-0539">Nucleus</keyword>